<name>A0ABN9A5B0_RANTA</name>
<keyword evidence="3" id="KW-1185">Reference proteome</keyword>
<dbReference type="Proteomes" id="UP001176941">
    <property type="component" value="Chromosome X"/>
</dbReference>
<accession>A0ABN9A5B0</accession>
<feature type="region of interest" description="Disordered" evidence="1">
    <location>
        <begin position="1"/>
        <end position="48"/>
    </location>
</feature>
<sequence length="141" mass="14851">MSPHARARGSAKGAARTGRVREKPGLKLGRSQKQEKAERGVFQAPNLGAAQSERCSPLILGLLGRKPRGRKCGPSPPSPLPQSEGGASSTHVSGKERKCQIAPHPLVSDGQPKTVALKLELNLLPSSPPNPPAVFVFKKEG</sequence>
<gene>
    <name evidence="2" type="ORF">MRATA1EN1_LOCUS29093</name>
</gene>
<feature type="region of interest" description="Disordered" evidence="1">
    <location>
        <begin position="62"/>
        <end position="110"/>
    </location>
</feature>
<protein>
    <submittedName>
        <fullName evidence="2">Uncharacterized protein</fullName>
    </submittedName>
</protein>
<dbReference type="EMBL" id="OX460343">
    <property type="protein sequence ID" value="CAI9180131.1"/>
    <property type="molecule type" value="Genomic_DNA"/>
</dbReference>
<evidence type="ECO:0000256" key="1">
    <source>
        <dbReference type="SAM" id="MobiDB-lite"/>
    </source>
</evidence>
<proteinExistence type="predicted"/>
<reference evidence="2" key="1">
    <citation type="submission" date="2023-04" db="EMBL/GenBank/DDBJ databases">
        <authorList>
            <consortium name="ELIXIR-Norway"/>
        </authorList>
    </citation>
    <scope>NUCLEOTIDE SEQUENCE [LARGE SCALE GENOMIC DNA]</scope>
</reference>
<organism evidence="2 3">
    <name type="scientific">Rangifer tarandus platyrhynchus</name>
    <name type="common">Svalbard reindeer</name>
    <dbReference type="NCBI Taxonomy" id="3082113"/>
    <lineage>
        <taxon>Eukaryota</taxon>
        <taxon>Metazoa</taxon>
        <taxon>Chordata</taxon>
        <taxon>Craniata</taxon>
        <taxon>Vertebrata</taxon>
        <taxon>Euteleostomi</taxon>
        <taxon>Mammalia</taxon>
        <taxon>Eutheria</taxon>
        <taxon>Laurasiatheria</taxon>
        <taxon>Artiodactyla</taxon>
        <taxon>Ruminantia</taxon>
        <taxon>Pecora</taxon>
        <taxon>Cervidae</taxon>
        <taxon>Odocoileinae</taxon>
        <taxon>Rangifer</taxon>
    </lineage>
</organism>
<evidence type="ECO:0000313" key="2">
    <source>
        <dbReference type="EMBL" id="CAI9180131.1"/>
    </source>
</evidence>
<evidence type="ECO:0000313" key="3">
    <source>
        <dbReference type="Proteomes" id="UP001176941"/>
    </source>
</evidence>